<dbReference type="PANTHER" id="PTHR24107">
    <property type="entry name" value="YNEIN REGULATORY COMPLEX SUBUNIT 5"/>
    <property type="match status" value="1"/>
</dbReference>
<keyword evidence="3" id="KW-0206">Cytoskeleton</keyword>
<evidence type="ECO:0000256" key="1">
    <source>
        <dbReference type="ARBA" id="ARBA00004245"/>
    </source>
</evidence>
<dbReference type="AlphaFoldDB" id="A0A915DUV9"/>
<name>A0A915DUV9_9BILA</name>
<evidence type="ECO:0000256" key="2">
    <source>
        <dbReference type="ARBA" id="ARBA00022490"/>
    </source>
</evidence>
<dbReference type="InterPro" id="IPR001611">
    <property type="entry name" value="Leu-rich_rpt"/>
</dbReference>
<dbReference type="Proteomes" id="UP000887574">
    <property type="component" value="Unplaced"/>
</dbReference>
<accession>A0A915DUV9</accession>
<dbReference type="SUPFAM" id="SSF52047">
    <property type="entry name" value="RNI-like"/>
    <property type="match status" value="1"/>
</dbReference>
<dbReference type="GO" id="GO:0005856">
    <property type="term" value="C:cytoskeleton"/>
    <property type="evidence" value="ECO:0007669"/>
    <property type="project" value="UniProtKB-SubCell"/>
</dbReference>
<comment type="subcellular location">
    <subcellularLocation>
        <location evidence="1">Cytoplasm</location>
        <location evidence="1">Cytoskeleton</location>
    </subcellularLocation>
</comment>
<keyword evidence="2" id="KW-0963">Cytoplasm</keyword>
<dbReference type="InterPro" id="IPR032675">
    <property type="entry name" value="LRR_dom_sf"/>
</dbReference>
<sequence length="257" mass="28211">MPVEIAPLHELQPFFDLLREGKGINQQFLSAQKRSCIEKDRDQLAKEFISMPKGTLFADGRMDMCKQVVGSQNLQALFGSEGAKALGHCLAGPDCPLRLLDLNNCGLGNQGLDAFCHAVELTGTEILALRYVYLDANAIAGGSPAFSRLCQLLKGPLRGMRTFYLSINSLGDHGVMELVKVLPDMKNLRYLSLASNQITDRVMPELLKSFPNSLKGLDLGYYKSTKDLGGLPTRSRSNLCHFLSNGSVKSQTLSIWT</sequence>
<evidence type="ECO:0000313" key="4">
    <source>
        <dbReference type="Proteomes" id="UP000887574"/>
    </source>
</evidence>
<dbReference type="WBParaSite" id="jg23203">
    <property type="protein sequence ID" value="jg23203"/>
    <property type="gene ID" value="jg23203"/>
</dbReference>
<protein>
    <submittedName>
        <fullName evidence="5">Uncharacterized protein</fullName>
    </submittedName>
</protein>
<dbReference type="Gene3D" id="3.80.10.10">
    <property type="entry name" value="Ribonuclease Inhibitor"/>
    <property type="match status" value="1"/>
</dbReference>
<dbReference type="PANTHER" id="PTHR24107:SF2">
    <property type="entry name" value="NLR FAMILY CARD DOMAIN CONTAINING 3"/>
    <property type="match status" value="1"/>
</dbReference>
<dbReference type="InterPro" id="IPR052410">
    <property type="entry name" value="DRC5"/>
</dbReference>
<reference evidence="5" key="1">
    <citation type="submission" date="2022-11" db="UniProtKB">
        <authorList>
            <consortium name="WormBaseParasite"/>
        </authorList>
    </citation>
    <scope>IDENTIFICATION</scope>
</reference>
<keyword evidence="4" id="KW-1185">Reference proteome</keyword>
<proteinExistence type="predicted"/>
<evidence type="ECO:0000313" key="5">
    <source>
        <dbReference type="WBParaSite" id="jg23203"/>
    </source>
</evidence>
<evidence type="ECO:0000256" key="3">
    <source>
        <dbReference type="ARBA" id="ARBA00023212"/>
    </source>
</evidence>
<organism evidence="4 5">
    <name type="scientific">Ditylenchus dipsaci</name>
    <dbReference type="NCBI Taxonomy" id="166011"/>
    <lineage>
        <taxon>Eukaryota</taxon>
        <taxon>Metazoa</taxon>
        <taxon>Ecdysozoa</taxon>
        <taxon>Nematoda</taxon>
        <taxon>Chromadorea</taxon>
        <taxon>Rhabditida</taxon>
        <taxon>Tylenchina</taxon>
        <taxon>Tylenchomorpha</taxon>
        <taxon>Sphaerularioidea</taxon>
        <taxon>Anguinidae</taxon>
        <taxon>Anguininae</taxon>
        <taxon>Ditylenchus</taxon>
    </lineage>
</organism>
<dbReference type="SMART" id="SM00368">
    <property type="entry name" value="LRR_RI"/>
    <property type="match status" value="3"/>
</dbReference>
<dbReference type="Pfam" id="PF13516">
    <property type="entry name" value="LRR_6"/>
    <property type="match status" value="2"/>
</dbReference>